<evidence type="ECO:0000313" key="10">
    <source>
        <dbReference type="Proteomes" id="UP000198771"/>
    </source>
</evidence>
<dbReference type="GO" id="GO:0005886">
    <property type="term" value="C:plasma membrane"/>
    <property type="evidence" value="ECO:0007669"/>
    <property type="project" value="UniProtKB-SubCell"/>
</dbReference>
<gene>
    <name evidence="9" type="ORF">SAMN05660653_02495</name>
</gene>
<feature type="binding site" evidence="7">
    <location>
        <position position="70"/>
    </location>
    <ligand>
        <name>Zn(2+)</name>
        <dbReference type="ChEBI" id="CHEBI:29105"/>
    </ligand>
</feature>
<dbReference type="RefSeq" id="WP_092122249.1">
    <property type="nucleotide sequence ID" value="NZ_FMXO01000014.1"/>
</dbReference>
<evidence type="ECO:0000256" key="6">
    <source>
        <dbReference type="ARBA" id="ARBA00023136"/>
    </source>
</evidence>
<evidence type="ECO:0000256" key="3">
    <source>
        <dbReference type="ARBA" id="ARBA00022475"/>
    </source>
</evidence>
<dbReference type="OrthoDB" id="9813689at2"/>
<evidence type="ECO:0000313" key="9">
    <source>
        <dbReference type="EMBL" id="SDB50374.1"/>
    </source>
</evidence>
<feature type="transmembrane region" description="Helical" evidence="8">
    <location>
        <begin position="197"/>
        <end position="215"/>
    </location>
</feature>
<dbReference type="PANTHER" id="PTHR20855:SF3">
    <property type="entry name" value="LD03007P"/>
    <property type="match status" value="1"/>
</dbReference>
<evidence type="ECO:0000256" key="2">
    <source>
        <dbReference type="ARBA" id="ARBA00008488"/>
    </source>
</evidence>
<keyword evidence="7" id="KW-0862">Zinc</keyword>
<dbReference type="GO" id="GO:0140911">
    <property type="term" value="F:pore-forming activity"/>
    <property type="evidence" value="ECO:0007669"/>
    <property type="project" value="InterPro"/>
</dbReference>
<keyword evidence="10" id="KW-1185">Reference proteome</keyword>
<dbReference type="GO" id="GO:0046872">
    <property type="term" value="F:metal ion binding"/>
    <property type="evidence" value="ECO:0007669"/>
    <property type="project" value="UniProtKB-KW"/>
</dbReference>
<keyword evidence="3" id="KW-1003">Cell membrane</keyword>
<evidence type="ECO:0000256" key="5">
    <source>
        <dbReference type="ARBA" id="ARBA00022989"/>
    </source>
</evidence>
<evidence type="ECO:0000256" key="1">
    <source>
        <dbReference type="ARBA" id="ARBA00004651"/>
    </source>
</evidence>
<dbReference type="Pfam" id="PF03006">
    <property type="entry name" value="HlyIII"/>
    <property type="match status" value="1"/>
</dbReference>
<evidence type="ECO:0000256" key="7">
    <source>
        <dbReference type="PIRSR" id="PIRSR604254-1"/>
    </source>
</evidence>
<evidence type="ECO:0000256" key="4">
    <source>
        <dbReference type="ARBA" id="ARBA00022692"/>
    </source>
</evidence>
<protein>
    <submittedName>
        <fullName evidence="9">Hemolysin III</fullName>
    </submittedName>
</protein>
<dbReference type="InterPro" id="IPR005744">
    <property type="entry name" value="Hy-lIII"/>
</dbReference>
<proteinExistence type="inferred from homology"/>
<name>A0A1G6DYY9_9BACT</name>
<keyword evidence="6 8" id="KW-0472">Membrane</keyword>
<feature type="binding site" evidence="7">
    <location>
        <position position="196"/>
    </location>
    <ligand>
        <name>Zn(2+)</name>
        <dbReference type="ChEBI" id="CHEBI:29105"/>
    </ligand>
</feature>
<dbReference type="Proteomes" id="UP000198771">
    <property type="component" value="Unassembled WGS sequence"/>
</dbReference>
<feature type="transmembrane region" description="Helical" evidence="8">
    <location>
        <begin position="164"/>
        <end position="185"/>
    </location>
</feature>
<feature type="transmembrane region" description="Helical" evidence="8">
    <location>
        <begin position="83"/>
        <end position="103"/>
    </location>
</feature>
<feature type="transmembrane region" description="Helical" evidence="8">
    <location>
        <begin position="46"/>
        <end position="71"/>
    </location>
</feature>
<organism evidence="9 10">
    <name type="scientific">Desulfonatronum thiosulfatophilum</name>
    <dbReference type="NCBI Taxonomy" id="617002"/>
    <lineage>
        <taxon>Bacteria</taxon>
        <taxon>Pseudomonadati</taxon>
        <taxon>Thermodesulfobacteriota</taxon>
        <taxon>Desulfovibrionia</taxon>
        <taxon>Desulfovibrionales</taxon>
        <taxon>Desulfonatronaceae</taxon>
        <taxon>Desulfonatronum</taxon>
    </lineage>
</organism>
<feature type="binding site" evidence="7">
    <location>
        <position position="192"/>
    </location>
    <ligand>
        <name>Zn(2+)</name>
        <dbReference type="ChEBI" id="CHEBI:29105"/>
    </ligand>
</feature>
<comment type="subcellular location">
    <subcellularLocation>
        <location evidence="1">Cell membrane</location>
        <topology evidence="1">Multi-pass membrane protein</topology>
    </subcellularLocation>
</comment>
<dbReference type="InterPro" id="IPR004254">
    <property type="entry name" value="AdipoR/HlyIII-related"/>
</dbReference>
<dbReference type="NCBIfam" id="TIGR01065">
    <property type="entry name" value="hlyIII"/>
    <property type="match status" value="1"/>
</dbReference>
<dbReference type="EMBL" id="FMXO01000014">
    <property type="protein sequence ID" value="SDB50374.1"/>
    <property type="molecule type" value="Genomic_DNA"/>
</dbReference>
<keyword evidence="4 8" id="KW-0812">Transmembrane</keyword>
<keyword evidence="7" id="KW-0479">Metal-binding</keyword>
<reference evidence="9 10" key="1">
    <citation type="submission" date="2016-10" db="EMBL/GenBank/DDBJ databases">
        <authorList>
            <person name="de Groot N.N."/>
        </authorList>
    </citation>
    <scope>NUCLEOTIDE SEQUENCE [LARGE SCALE GENOMIC DNA]</scope>
    <source>
        <strain evidence="9 10">ASO4-2</strain>
    </source>
</reference>
<feature type="transmembrane region" description="Helical" evidence="8">
    <location>
        <begin position="20"/>
        <end position="40"/>
    </location>
</feature>
<dbReference type="PANTHER" id="PTHR20855">
    <property type="entry name" value="ADIPOR/PROGESTIN RECEPTOR-RELATED"/>
    <property type="match status" value="1"/>
</dbReference>
<dbReference type="STRING" id="617002.SAMN05660653_02495"/>
<feature type="transmembrane region" description="Helical" evidence="8">
    <location>
        <begin position="137"/>
        <end position="158"/>
    </location>
</feature>
<evidence type="ECO:0000256" key="8">
    <source>
        <dbReference type="SAM" id="Phobius"/>
    </source>
</evidence>
<accession>A0A1G6DYY9</accession>
<feature type="transmembrane region" description="Helical" evidence="8">
    <location>
        <begin position="109"/>
        <end position="130"/>
    </location>
</feature>
<comment type="similarity">
    <text evidence="2">Belongs to the UPF0073 (Hly-III) family.</text>
</comment>
<keyword evidence="5 8" id="KW-1133">Transmembrane helix</keyword>
<sequence>MVALDISGRYTLREEVANSITHGLGVVLSIAGLAVLTGLAGRYGDAWHIVSCSIFGSTLILLYTASTLYHGIPHPGAKKILRIVDHCAIFLLIAGTYTPFTLVNLRGPWGWSLFGAIWGLALLGIILQLTPWRRFRVLSVLLYVGMGWAVVVATNPLLNAVHPNGLLLLALGGLAYTGGIVFYAWRRLPHHHAIWHLFVLTGSVLHFFAVLLYVIPFSA</sequence>
<dbReference type="AlphaFoldDB" id="A0A1G6DYY9"/>